<proteinExistence type="predicted"/>
<keyword evidence="5" id="KW-0547">Nucleotide-binding</keyword>
<dbReference type="InterPro" id="IPR027417">
    <property type="entry name" value="P-loop_NTPase"/>
</dbReference>
<evidence type="ECO:0000313" key="6">
    <source>
        <dbReference type="Proteomes" id="UP001596443"/>
    </source>
</evidence>
<evidence type="ECO:0000313" key="3">
    <source>
        <dbReference type="EMBL" id="MFC6787889.1"/>
    </source>
</evidence>
<accession>A0ABD5TF61</accession>
<dbReference type="EMBL" id="JBHSWX010000012">
    <property type="protein sequence ID" value="MFC6787968.1"/>
    <property type="molecule type" value="Genomic_DNA"/>
</dbReference>
<dbReference type="RefSeq" id="WP_284062021.1">
    <property type="nucleotide sequence ID" value="NZ_CP126158.1"/>
</dbReference>
<dbReference type="EMBL" id="JBHSWX010000011">
    <property type="protein sequence ID" value="MFC6785082.1"/>
    <property type="molecule type" value="Genomic_DNA"/>
</dbReference>
<dbReference type="EMBL" id="JBHSWX010000012">
    <property type="protein sequence ID" value="MFC6787889.1"/>
    <property type="molecule type" value="Genomic_DNA"/>
</dbReference>
<keyword evidence="6" id="KW-1185">Reference proteome</keyword>
<evidence type="ECO:0000313" key="2">
    <source>
        <dbReference type="EMBL" id="MFC6785178.1"/>
    </source>
</evidence>
<name>A0ABD5TF61_9EURY</name>
<keyword evidence="5" id="KW-0067">ATP-binding</keyword>
<dbReference type="AlphaFoldDB" id="A0ABD5TF61"/>
<reference evidence="6" key="2">
    <citation type="journal article" date="2019" name="Int. J. Syst. Evol. Microbiol.">
        <title>The Global Catalogue of Microorganisms (GCM) 10K type strain sequencing project: providing services to taxonomists for standard genome sequencing and annotation.</title>
        <authorList>
            <consortium name="The Broad Institute Genomics Platform"/>
            <consortium name="The Broad Institute Genome Sequencing Center for Infectious Disease"/>
            <person name="Wu L."/>
            <person name="Ma J."/>
        </authorList>
    </citation>
    <scope>NUCLEOTIDE SEQUENCE [LARGE SCALE GENOMIC DNA]</scope>
    <source>
        <strain evidence="6">SYNS20</strain>
    </source>
</reference>
<dbReference type="Gene3D" id="3.40.50.300">
    <property type="entry name" value="P-loop containing nucleotide triphosphate hydrolases"/>
    <property type="match status" value="1"/>
</dbReference>
<organism evidence="5 6">
    <name type="scientific">Halobaculum halobium</name>
    <dbReference type="NCBI Taxonomy" id="3032281"/>
    <lineage>
        <taxon>Archaea</taxon>
        <taxon>Methanobacteriati</taxon>
        <taxon>Methanobacteriota</taxon>
        <taxon>Stenosarchaea group</taxon>
        <taxon>Halobacteria</taxon>
        <taxon>Halobacteriales</taxon>
        <taxon>Haloferacaceae</taxon>
        <taxon>Halobaculum</taxon>
    </lineage>
</organism>
<comment type="caution">
    <text evidence="5">The sequence shown here is derived from an EMBL/GenBank/DDBJ whole genome shotgun (WGS) entry which is preliminary data.</text>
</comment>
<dbReference type="EMBL" id="JBHSWX010000012">
    <property type="protein sequence ID" value="MFC6785178.1"/>
    <property type="molecule type" value="Genomic_DNA"/>
</dbReference>
<dbReference type="SUPFAM" id="SSF52540">
    <property type="entry name" value="P-loop containing nucleoside triphosphate hydrolases"/>
    <property type="match status" value="1"/>
</dbReference>
<protein>
    <submittedName>
        <fullName evidence="5">ATP-binding protein</fullName>
    </submittedName>
</protein>
<dbReference type="GeneID" id="81211112"/>
<gene>
    <name evidence="1" type="ORF">ACFQFD_03525</name>
    <name evidence="2" type="ORF">ACFQFD_04065</name>
    <name evidence="3" type="ORF">ACFQFD_18365</name>
    <name evidence="4" type="ORF">ACFQFD_18570</name>
    <name evidence="5" type="ORF">ACFQFD_18760</name>
</gene>
<dbReference type="Proteomes" id="UP001596443">
    <property type="component" value="Unassembled WGS sequence"/>
</dbReference>
<evidence type="ECO:0000313" key="4">
    <source>
        <dbReference type="EMBL" id="MFC6787930.1"/>
    </source>
</evidence>
<evidence type="ECO:0000313" key="5">
    <source>
        <dbReference type="EMBL" id="MFC6787968.1"/>
    </source>
</evidence>
<sequence>MTRRLLGAMSGHGKSFVGQSIIERNIPEFEHVAVLDFKDEYRGLVKAGFASHFIVGPREASWSVKMWESFIAENGAVVLARYNLPPEEWRTVCARIIKAARRLGDSLTAIDEAHFVAPQTGKVPDAIEGLATTGRGEGASSLWITQRLAKLEKTVVSQCDETVLGAFKAKQDRNQIEAEYPVDVHNPSVSRVPSLPEELHAPDAGPVPLRQFEDDAGHIIGSEWIFANTAGEMDRWDTRGLEMESTHYGPEGNPIHDPNL</sequence>
<evidence type="ECO:0000313" key="1">
    <source>
        <dbReference type="EMBL" id="MFC6785082.1"/>
    </source>
</evidence>
<reference evidence="5" key="1">
    <citation type="journal article" date="2014" name="Int. J. Syst. Evol. Microbiol.">
        <title>Complete genome sequence of Corynebacterium casei LMG S-19264T (=DSM 44701T), isolated from a smear-ripened cheese.</title>
        <authorList>
            <consortium name="US DOE Joint Genome Institute (JGI-PGF)"/>
            <person name="Walter F."/>
            <person name="Albersmeier A."/>
            <person name="Kalinowski J."/>
            <person name="Ruckert C."/>
        </authorList>
    </citation>
    <scope>NUCLEOTIDE SEQUENCE [LARGE SCALE GENOMIC DNA]</scope>
    <source>
        <strain evidence="5">NBRC 112888</strain>
    </source>
</reference>
<reference evidence="5" key="3">
    <citation type="submission" date="2024-09" db="EMBL/GenBank/DDBJ databases">
        <authorList>
            <person name="Sun Q."/>
        </authorList>
    </citation>
    <scope>NUCLEOTIDE SEQUENCE</scope>
    <source>
        <strain evidence="5">NBRC 112888</strain>
    </source>
</reference>
<dbReference type="EMBL" id="JBHSWX010000012">
    <property type="protein sequence ID" value="MFC6787930.1"/>
    <property type="molecule type" value="Genomic_DNA"/>
</dbReference>
<dbReference type="GO" id="GO:0005524">
    <property type="term" value="F:ATP binding"/>
    <property type="evidence" value="ECO:0007669"/>
    <property type="project" value="UniProtKB-KW"/>
</dbReference>